<feature type="domain" description="Rhodanese" evidence="11">
    <location>
        <begin position="99"/>
        <end position="191"/>
    </location>
</feature>
<evidence type="ECO:0000256" key="8">
    <source>
        <dbReference type="ARBA" id="ARBA00023212"/>
    </source>
</evidence>
<comment type="caution">
    <text evidence="12">The sequence shown here is derived from an EMBL/GenBank/DDBJ whole genome shotgun (WGS) entry which is preliminary data.</text>
</comment>
<proteinExistence type="inferred from homology"/>
<dbReference type="SUPFAM" id="SSF52821">
    <property type="entry name" value="Rhodanese/Cell cycle control phosphatase"/>
    <property type="match status" value="1"/>
</dbReference>
<evidence type="ECO:0000256" key="3">
    <source>
        <dbReference type="ARBA" id="ARBA00022448"/>
    </source>
</evidence>
<dbReference type="CDD" id="cd00158">
    <property type="entry name" value="RHOD"/>
    <property type="match status" value="1"/>
</dbReference>
<dbReference type="GO" id="GO:0005813">
    <property type="term" value="C:centrosome"/>
    <property type="evidence" value="ECO:0007669"/>
    <property type="project" value="UniProtKB-SubCell"/>
</dbReference>
<dbReference type="PANTHER" id="PTHR44390">
    <property type="entry name" value="CENTROSOMAL PROTEIN OF 41 KDA"/>
    <property type="match status" value="1"/>
</dbReference>
<evidence type="ECO:0000259" key="11">
    <source>
        <dbReference type="PROSITE" id="PS50206"/>
    </source>
</evidence>
<evidence type="ECO:0000256" key="1">
    <source>
        <dbReference type="ARBA" id="ARBA00004120"/>
    </source>
</evidence>
<dbReference type="Proteomes" id="UP000886998">
    <property type="component" value="Unassembled WGS sequence"/>
</dbReference>
<keyword evidence="6" id="KW-0653">Protein transport</keyword>
<keyword evidence="4" id="KW-0963">Cytoplasm</keyword>
<dbReference type="PANTHER" id="PTHR44390:SF1">
    <property type="entry name" value="CENTROSOMAL PROTEIN OF 41 KDA"/>
    <property type="match status" value="1"/>
</dbReference>
<keyword evidence="7" id="KW-0969">Cilium</keyword>
<evidence type="ECO:0000256" key="7">
    <source>
        <dbReference type="ARBA" id="ARBA00023069"/>
    </source>
</evidence>
<comment type="similarity">
    <text evidence="10">Belongs to the CEP41 family.</text>
</comment>
<dbReference type="InterPro" id="IPR001763">
    <property type="entry name" value="Rhodanese-like_dom"/>
</dbReference>
<evidence type="ECO:0000313" key="12">
    <source>
        <dbReference type="EMBL" id="GFY65855.1"/>
    </source>
</evidence>
<evidence type="ECO:0000256" key="5">
    <source>
        <dbReference type="ARBA" id="ARBA00022794"/>
    </source>
</evidence>
<dbReference type="SMART" id="SM00450">
    <property type="entry name" value="RHOD"/>
    <property type="match status" value="1"/>
</dbReference>
<gene>
    <name evidence="12" type="primary">cep41-a</name>
    <name evidence="12" type="ORF">TNIN_101911</name>
</gene>
<dbReference type="Gene3D" id="3.40.250.10">
    <property type="entry name" value="Rhodanese-like domain"/>
    <property type="match status" value="1"/>
</dbReference>
<evidence type="ECO:0000256" key="4">
    <source>
        <dbReference type="ARBA" id="ARBA00022490"/>
    </source>
</evidence>
<dbReference type="InterPro" id="IPR036873">
    <property type="entry name" value="Rhodanese-like_dom_sf"/>
</dbReference>
<dbReference type="Pfam" id="PF00581">
    <property type="entry name" value="Rhodanese"/>
    <property type="match status" value="1"/>
</dbReference>
<protein>
    <submittedName>
        <fullName evidence="12">Centrosomal protein of 41 kDa A</fullName>
    </submittedName>
</protein>
<comment type="subcellular location">
    <subcellularLocation>
        <location evidence="1">Cytoplasm</location>
        <location evidence="1">Cytoskeleton</location>
        <location evidence="1">Cilium basal body</location>
    </subcellularLocation>
    <subcellularLocation>
        <location evidence="2">Cytoplasm</location>
        <location evidence="2">Cytoskeleton</location>
        <location evidence="2">Microtubule organizing center</location>
        <location evidence="2">Centrosome</location>
    </subcellularLocation>
</comment>
<dbReference type="GO" id="GO:0036064">
    <property type="term" value="C:ciliary basal body"/>
    <property type="evidence" value="ECO:0007669"/>
    <property type="project" value="TreeGrafter"/>
</dbReference>
<organism evidence="12 13">
    <name type="scientific">Trichonephila inaurata madagascariensis</name>
    <dbReference type="NCBI Taxonomy" id="2747483"/>
    <lineage>
        <taxon>Eukaryota</taxon>
        <taxon>Metazoa</taxon>
        <taxon>Ecdysozoa</taxon>
        <taxon>Arthropoda</taxon>
        <taxon>Chelicerata</taxon>
        <taxon>Arachnida</taxon>
        <taxon>Araneae</taxon>
        <taxon>Araneomorphae</taxon>
        <taxon>Entelegynae</taxon>
        <taxon>Araneoidea</taxon>
        <taxon>Nephilidae</taxon>
        <taxon>Trichonephila</taxon>
        <taxon>Trichonephila inaurata</taxon>
    </lineage>
</organism>
<dbReference type="AlphaFoldDB" id="A0A8X7CHB5"/>
<dbReference type="OrthoDB" id="70250at2759"/>
<evidence type="ECO:0000256" key="10">
    <source>
        <dbReference type="ARBA" id="ARBA00038465"/>
    </source>
</evidence>
<name>A0A8X7CHB5_9ARAC</name>
<dbReference type="EMBL" id="BMAV01015728">
    <property type="protein sequence ID" value="GFY65855.1"/>
    <property type="molecule type" value="Genomic_DNA"/>
</dbReference>
<keyword evidence="8" id="KW-0206">Cytoskeleton</keyword>
<accession>A0A8X7CHB5</accession>
<dbReference type="GO" id="GO:0015031">
    <property type="term" value="P:protein transport"/>
    <property type="evidence" value="ECO:0007669"/>
    <property type="project" value="UniProtKB-KW"/>
</dbReference>
<evidence type="ECO:0000256" key="2">
    <source>
        <dbReference type="ARBA" id="ARBA00004300"/>
    </source>
</evidence>
<evidence type="ECO:0000313" key="13">
    <source>
        <dbReference type="Proteomes" id="UP000886998"/>
    </source>
</evidence>
<dbReference type="PROSITE" id="PS50206">
    <property type="entry name" value="RHODANESE_3"/>
    <property type="match status" value="1"/>
</dbReference>
<keyword evidence="13" id="KW-1185">Reference proteome</keyword>
<keyword evidence="3" id="KW-0813">Transport</keyword>
<keyword evidence="9" id="KW-0966">Cell projection</keyword>
<keyword evidence="5" id="KW-0970">Cilium biogenesis/degradation</keyword>
<evidence type="ECO:0000256" key="9">
    <source>
        <dbReference type="ARBA" id="ARBA00023273"/>
    </source>
</evidence>
<dbReference type="InterPro" id="IPR051889">
    <property type="entry name" value="CEP41"/>
</dbReference>
<evidence type="ECO:0000256" key="6">
    <source>
        <dbReference type="ARBA" id="ARBA00022927"/>
    </source>
</evidence>
<reference evidence="12" key="1">
    <citation type="submission" date="2020-08" db="EMBL/GenBank/DDBJ databases">
        <title>Multicomponent nature underlies the extraordinary mechanical properties of spider dragline silk.</title>
        <authorList>
            <person name="Kono N."/>
            <person name="Nakamura H."/>
            <person name="Mori M."/>
            <person name="Yoshida Y."/>
            <person name="Ohtoshi R."/>
            <person name="Malay A.D."/>
            <person name="Moran D.A.P."/>
            <person name="Tomita M."/>
            <person name="Numata K."/>
            <person name="Arakawa K."/>
        </authorList>
    </citation>
    <scope>NUCLEOTIDE SEQUENCE</scope>
</reference>
<sequence length="245" mass="27953">MFKRMIDDIKKNQDYPGKHREFFRRIECADFFKLAIACGKQILRQDDEGISRQDAEFKVQKSVEKKRANVLLGIGERDLSDESSVSSQGIPRKVVNLPYLLLDVRTKEEFLECHFKTARHYPSGMMSRTNACEIRELKQYRNVEDKIIILYDNDEYTAAKAANLLVQKNYNNVFLLCGGLKYASGNFPADLMASATIGRNTENLALAVLASAGAVFIDNPTEYFTVEDILLFLIIDFILLFKSLL</sequence>
<dbReference type="GO" id="GO:0060271">
    <property type="term" value="P:cilium assembly"/>
    <property type="evidence" value="ECO:0007669"/>
    <property type="project" value="TreeGrafter"/>
</dbReference>